<comment type="caution">
    <text evidence="3">The sequence shown here is derived from an EMBL/GenBank/DDBJ whole genome shotgun (WGS) entry which is preliminary data.</text>
</comment>
<sequence length="473" mass="52882">MDYDHVFDMYSSQSTQQSLFSEPSQSREPAMSGTGAWNTPIARTEHSTQTYGFDEKDSKNRYIRLSEEAERVALGPMPTKHFLRDFLPISQEKLHEMPPCEGAFDDIPEIRAESDIYVPLIQAINPAPDHPTRPHSGRCPGFALRNTSALRDESGGVIGSHQPDIVCYANEHLPFVQVKRRAAQRPLDAFTDMGFAAIFIEVKAEEVMDFFFDPPVGAARECWAFTLGRQKADRRGPAYKEAAKDLGQIISYAIEICARQHRRFCLSISISGKTARFMRWDRAGFIVSESFNYKENPRDLCEFFFRFAHLSDAERGYDLSVKPATAGEALAFAAALDAHILSQLGPSADGQSECRKMHFEPGSVTAIELPGHVSHSGIEKLLVSRPLTNPLSLTGRSTRAYWAAIYPPLTGLPGIVLLKDTWRLDDDYAGEVEGDILRLMQKQGVRNIPSVVCDWDIPVVDPESTKLNLHFAQ</sequence>
<feature type="compositionally biased region" description="Polar residues" evidence="1">
    <location>
        <begin position="14"/>
        <end position="27"/>
    </location>
</feature>
<evidence type="ECO:0000313" key="4">
    <source>
        <dbReference type="Proteomes" id="UP000029665"/>
    </source>
</evidence>
<proteinExistence type="predicted"/>
<dbReference type="OMA" id="CASAICH"/>
<accession>A0A060SJL8</accession>
<dbReference type="EMBL" id="CCBP010000208">
    <property type="protein sequence ID" value="CDO74697.1"/>
    <property type="molecule type" value="Genomic_DNA"/>
</dbReference>
<name>A0A060SJL8_PYCCI</name>
<dbReference type="HOGENOM" id="CLU_006410_2_0_1"/>
<keyword evidence="4" id="KW-1185">Reference proteome</keyword>
<dbReference type="STRING" id="5643.A0A060SJL8"/>
<feature type="domain" description="Fungal-type protein kinase" evidence="2">
    <location>
        <begin position="240"/>
        <end position="459"/>
    </location>
</feature>
<dbReference type="OrthoDB" id="5592585at2759"/>
<dbReference type="Pfam" id="PF17667">
    <property type="entry name" value="Pkinase_fungal"/>
    <property type="match status" value="1"/>
</dbReference>
<dbReference type="AlphaFoldDB" id="A0A060SJL8"/>
<evidence type="ECO:0000256" key="1">
    <source>
        <dbReference type="SAM" id="MobiDB-lite"/>
    </source>
</evidence>
<dbReference type="InterPro" id="IPR040976">
    <property type="entry name" value="Pkinase_fungal"/>
</dbReference>
<gene>
    <name evidence="3" type="ORF">BN946_scf184847.g5</name>
</gene>
<protein>
    <recommendedName>
        <fullName evidence="2">Fungal-type protein kinase domain-containing protein</fullName>
    </recommendedName>
</protein>
<evidence type="ECO:0000259" key="2">
    <source>
        <dbReference type="Pfam" id="PF17667"/>
    </source>
</evidence>
<organism evidence="3 4">
    <name type="scientific">Pycnoporus cinnabarinus</name>
    <name type="common">Cinnabar-red polypore</name>
    <name type="synonym">Trametes cinnabarina</name>
    <dbReference type="NCBI Taxonomy" id="5643"/>
    <lineage>
        <taxon>Eukaryota</taxon>
        <taxon>Fungi</taxon>
        <taxon>Dikarya</taxon>
        <taxon>Basidiomycota</taxon>
        <taxon>Agaricomycotina</taxon>
        <taxon>Agaricomycetes</taxon>
        <taxon>Polyporales</taxon>
        <taxon>Polyporaceae</taxon>
        <taxon>Trametes</taxon>
    </lineage>
</organism>
<evidence type="ECO:0000313" key="3">
    <source>
        <dbReference type="EMBL" id="CDO74697.1"/>
    </source>
</evidence>
<reference evidence="3" key="1">
    <citation type="submission" date="2014-01" db="EMBL/GenBank/DDBJ databases">
        <title>The genome of the white-rot fungus Pycnoporus cinnabarinus: a basidiomycete model with a versatile arsenal for lignocellulosic biomass breakdown.</title>
        <authorList>
            <person name="Levasseur A."/>
            <person name="Lomascolo A."/>
            <person name="Ruiz-Duenas F.J."/>
            <person name="Uzan E."/>
            <person name="Piumi F."/>
            <person name="Kues U."/>
            <person name="Ram A.F.J."/>
            <person name="Murat C."/>
            <person name="Haon M."/>
            <person name="Benoit I."/>
            <person name="Arfi Y."/>
            <person name="Chevret D."/>
            <person name="Drula E."/>
            <person name="Kwon M.J."/>
            <person name="Gouret P."/>
            <person name="Lesage-Meessen L."/>
            <person name="Lombard V."/>
            <person name="Mariette J."/>
            <person name="Noirot C."/>
            <person name="Park J."/>
            <person name="Patyshakuliyeva A."/>
            <person name="Wieneger R.A.B."/>
            <person name="Wosten H.A.B."/>
            <person name="Martin F."/>
            <person name="Coutinho P.M."/>
            <person name="de Vries R."/>
            <person name="Martinez A.T."/>
            <person name="Klopp C."/>
            <person name="Pontarotti P."/>
            <person name="Henrissat B."/>
            <person name="Record E."/>
        </authorList>
    </citation>
    <scope>NUCLEOTIDE SEQUENCE [LARGE SCALE GENOMIC DNA]</scope>
    <source>
        <strain evidence="3">BRFM137</strain>
    </source>
</reference>
<feature type="region of interest" description="Disordered" evidence="1">
    <location>
        <begin position="14"/>
        <end position="39"/>
    </location>
</feature>
<dbReference type="Proteomes" id="UP000029665">
    <property type="component" value="Unassembled WGS sequence"/>
</dbReference>